<protein>
    <submittedName>
        <fullName evidence="1">Uncharacterized protein</fullName>
    </submittedName>
</protein>
<accession>A0A2J7R949</accession>
<evidence type="ECO:0000313" key="1">
    <source>
        <dbReference type="EMBL" id="PNF37354.1"/>
    </source>
</evidence>
<dbReference type="InParanoid" id="A0A2J7R949"/>
<comment type="caution">
    <text evidence="1">The sequence shown here is derived from an EMBL/GenBank/DDBJ whole genome shotgun (WGS) entry which is preliminary data.</text>
</comment>
<proteinExistence type="predicted"/>
<sequence>MGIISTDTLQTESPHFNSFRQKLKITLTVSGMAWQIGSIVCKIYSKINHIVRRGKSNMYGHRKEVVQ</sequence>
<dbReference type="AlphaFoldDB" id="A0A2J7R949"/>
<name>A0A2J7R949_9NEOP</name>
<organism evidence="1 2">
    <name type="scientific">Cryptotermes secundus</name>
    <dbReference type="NCBI Taxonomy" id="105785"/>
    <lineage>
        <taxon>Eukaryota</taxon>
        <taxon>Metazoa</taxon>
        <taxon>Ecdysozoa</taxon>
        <taxon>Arthropoda</taxon>
        <taxon>Hexapoda</taxon>
        <taxon>Insecta</taxon>
        <taxon>Pterygota</taxon>
        <taxon>Neoptera</taxon>
        <taxon>Polyneoptera</taxon>
        <taxon>Dictyoptera</taxon>
        <taxon>Blattodea</taxon>
        <taxon>Blattoidea</taxon>
        <taxon>Termitoidae</taxon>
        <taxon>Kalotermitidae</taxon>
        <taxon>Cryptotermitinae</taxon>
        <taxon>Cryptotermes</taxon>
    </lineage>
</organism>
<dbReference type="EMBL" id="NEVH01006678">
    <property type="protein sequence ID" value="PNF37354.1"/>
    <property type="molecule type" value="Genomic_DNA"/>
</dbReference>
<keyword evidence="2" id="KW-1185">Reference proteome</keyword>
<evidence type="ECO:0000313" key="2">
    <source>
        <dbReference type="Proteomes" id="UP000235965"/>
    </source>
</evidence>
<gene>
    <name evidence="1" type="ORF">B7P43_G17950</name>
</gene>
<reference evidence="1 2" key="1">
    <citation type="submission" date="2017-12" db="EMBL/GenBank/DDBJ databases">
        <title>Hemimetabolous genomes reveal molecular basis of termite eusociality.</title>
        <authorList>
            <person name="Harrison M.C."/>
            <person name="Jongepier E."/>
            <person name="Robertson H.M."/>
            <person name="Arning N."/>
            <person name="Bitard-Feildel T."/>
            <person name="Chao H."/>
            <person name="Childers C.P."/>
            <person name="Dinh H."/>
            <person name="Doddapaneni H."/>
            <person name="Dugan S."/>
            <person name="Gowin J."/>
            <person name="Greiner C."/>
            <person name="Han Y."/>
            <person name="Hu H."/>
            <person name="Hughes D.S.T."/>
            <person name="Huylmans A.-K."/>
            <person name="Kemena C."/>
            <person name="Kremer L.P.M."/>
            <person name="Lee S.L."/>
            <person name="Lopez-Ezquerra A."/>
            <person name="Mallet L."/>
            <person name="Monroy-Kuhn J.M."/>
            <person name="Moser A."/>
            <person name="Murali S.C."/>
            <person name="Muzny D.M."/>
            <person name="Otani S."/>
            <person name="Piulachs M.-D."/>
            <person name="Poelchau M."/>
            <person name="Qu J."/>
            <person name="Schaub F."/>
            <person name="Wada-Katsumata A."/>
            <person name="Worley K.C."/>
            <person name="Xie Q."/>
            <person name="Ylla G."/>
            <person name="Poulsen M."/>
            <person name="Gibbs R.A."/>
            <person name="Schal C."/>
            <person name="Richards S."/>
            <person name="Belles X."/>
            <person name="Korb J."/>
            <person name="Bornberg-Bauer E."/>
        </authorList>
    </citation>
    <scope>NUCLEOTIDE SEQUENCE [LARGE SCALE GENOMIC DNA]</scope>
    <source>
        <tissue evidence="1">Whole body</tissue>
    </source>
</reference>
<dbReference type="Proteomes" id="UP000235965">
    <property type="component" value="Unassembled WGS sequence"/>
</dbReference>